<accession>A0A183SRU9</accession>
<dbReference type="EMBL" id="UYSU01033915">
    <property type="protein sequence ID" value="VDL93332.1"/>
    <property type="molecule type" value="Genomic_DNA"/>
</dbReference>
<keyword evidence="2" id="KW-1185">Reference proteome</keyword>
<reference evidence="1 2" key="2">
    <citation type="submission" date="2018-11" db="EMBL/GenBank/DDBJ databases">
        <authorList>
            <consortium name="Pathogen Informatics"/>
        </authorList>
    </citation>
    <scope>NUCLEOTIDE SEQUENCE [LARGE SCALE GENOMIC DNA]</scope>
    <source>
        <strain evidence="1 2">NST_G2</strain>
    </source>
</reference>
<reference evidence="3" key="1">
    <citation type="submission" date="2016-06" db="UniProtKB">
        <authorList>
            <consortium name="WormBaseParasite"/>
        </authorList>
    </citation>
    <scope>IDENTIFICATION</scope>
</reference>
<sequence length="124" mass="14604">MTDRDIQRSMNLFAAAFDNLELRISTEKTAVMHQPPPNTTYNAARITANDIRGYLNQPEQHLLPQQKIEDEVAHRIAKARLLNGSTQNVVWNRHVLHLSTQIKMHKKQSRKFNHYHLIYFLKYL</sequence>
<proteinExistence type="predicted"/>
<protein>
    <submittedName>
        <fullName evidence="3">Reverse transcriptase domain-containing protein</fullName>
    </submittedName>
</protein>
<dbReference type="WBParaSite" id="SSLN_0000716601-mRNA-1">
    <property type="protein sequence ID" value="SSLN_0000716601-mRNA-1"/>
    <property type="gene ID" value="SSLN_0000716601"/>
</dbReference>
<gene>
    <name evidence="1" type="ORF">SSLN_LOCUS6947</name>
</gene>
<dbReference type="Proteomes" id="UP000275846">
    <property type="component" value="Unassembled WGS sequence"/>
</dbReference>
<name>A0A183SRU9_SCHSO</name>
<evidence type="ECO:0000313" key="1">
    <source>
        <dbReference type="EMBL" id="VDL93332.1"/>
    </source>
</evidence>
<evidence type="ECO:0000313" key="3">
    <source>
        <dbReference type="WBParaSite" id="SSLN_0000716601-mRNA-1"/>
    </source>
</evidence>
<dbReference type="AlphaFoldDB" id="A0A183SRU9"/>
<organism evidence="3">
    <name type="scientific">Schistocephalus solidus</name>
    <name type="common">Tapeworm</name>
    <dbReference type="NCBI Taxonomy" id="70667"/>
    <lineage>
        <taxon>Eukaryota</taxon>
        <taxon>Metazoa</taxon>
        <taxon>Spiralia</taxon>
        <taxon>Lophotrochozoa</taxon>
        <taxon>Platyhelminthes</taxon>
        <taxon>Cestoda</taxon>
        <taxon>Eucestoda</taxon>
        <taxon>Diphyllobothriidea</taxon>
        <taxon>Diphyllobothriidae</taxon>
        <taxon>Schistocephalus</taxon>
    </lineage>
</organism>
<evidence type="ECO:0000313" key="2">
    <source>
        <dbReference type="Proteomes" id="UP000275846"/>
    </source>
</evidence>